<comment type="caution">
    <text evidence="2">The sequence shown here is derived from an EMBL/GenBank/DDBJ whole genome shotgun (WGS) entry which is preliminary data.</text>
</comment>
<feature type="compositionally biased region" description="Basic and acidic residues" evidence="1">
    <location>
        <begin position="11"/>
        <end position="22"/>
    </location>
</feature>
<gene>
    <name evidence="2" type="ORF">N5C39_24255</name>
</gene>
<feature type="compositionally biased region" description="Polar residues" evidence="1">
    <location>
        <begin position="1"/>
        <end position="10"/>
    </location>
</feature>
<protein>
    <submittedName>
        <fullName evidence="2">Uncharacterized protein</fullName>
    </submittedName>
</protein>
<evidence type="ECO:0000313" key="2">
    <source>
        <dbReference type="EMBL" id="MDH1321482.1"/>
    </source>
</evidence>
<dbReference type="AlphaFoldDB" id="A0AA42TSL4"/>
<name>A0AA42TSL4_9ENTR</name>
<proteinExistence type="predicted"/>
<dbReference type="EMBL" id="JAOCAP010000030">
    <property type="protein sequence ID" value="MDH1321482.1"/>
    <property type="molecule type" value="Genomic_DNA"/>
</dbReference>
<dbReference type="Proteomes" id="UP001158416">
    <property type="component" value="Unassembled WGS sequence"/>
</dbReference>
<sequence>MNTQNVNVKTATKESSERWGSDPEARLACVIAEQKSFLLELCQV</sequence>
<organism evidence="2 3">
    <name type="scientific">Enterobacter bugandensis</name>
    <dbReference type="NCBI Taxonomy" id="881260"/>
    <lineage>
        <taxon>Bacteria</taxon>
        <taxon>Pseudomonadati</taxon>
        <taxon>Pseudomonadota</taxon>
        <taxon>Gammaproteobacteria</taxon>
        <taxon>Enterobacterales</taxon>
        <taxon>Enterobacteriaceae</taxon>
        <taxon>Enterobacter</taxon>
    </lineage>
</organism>
<evidence type="ECO:0000256" key="1">
    <source>
        <dbReference type="SAM" id="MobiDB-lite"/>
    </source>
</evidence>
<accession>A0AA42TSL4</accession>
<evidence type="ECO:0000313" key="3">
    <source>
        <dbReference type="Proteomes" id="UP001158416"/>
    </source>
</evidence>
<feature type="region of interest" description="Disordered" evidence="1">
    <location>
        <begin position="1"/>
        <end position="22"/>
    </location>
</feature>
<dbReference type="RefSeq" id="WP_280030490.1">
    <property type="nucleotide sequence ID" value="NZ_JAOCAP010000030.1"/>
</dbReference>
<reference evidence="2" key="1">
    <citation type="submission" date="2022-09" db="EMBL/GenBank/DDBJ databases">
        <title>Intensive care unit water sources are persistently colonized with multi-drug resistant bacteria and are the site of extensive horizontal gene transfer of antibiotic resistance genes.</title>
        <authorList>
            <person name="Diorio-Toth L."/>
        </authorList>
    </citation>
    <scope>NUCLEOTIDE SEQUENCE</scope>
    <source>
        <strain evidence="2">GD03936</strain>
    </source>
</reference>